<evidence type="ECO:0000313" key="7">
    <source>
        <dbReference type="EMBL" id="CAL4780561.1"/>
    </source>
</evidence>
<protein>
    <submittedName>
        <fullName evidence="7">AFG1-like ATPase (Lactation elevated protein 1) (Protein AFG1 homolog)</fullName>
    </submittedName>
</protein>
<dbReference type="InterPro" id="IPR005654">
    <property type="entry name" value="ATPase_AFG1-like"/>
</dbReference>
<keyword evidence="2" id="KW-0547">Nucleotide-binding</keyword>
<evidence type="ECO:0000313" key="6">
    <source>
        <dbReference type="EMBL" id="CAL1146624.1"/>
    </source>
</evidence>
<sequence length="641" mass="72116">MLRRRVVLAACRALGTCSRSPAALRPWSTMARAQGSPALRASRRWNSSAAPGGCMEHYLHLKSSGEIQEDPRQEVCMNMLDDLAKHLESYSPKMARLPKAAPKVATGGSGLFGLFGSKAAAAAAPKTKSVEAALQPAAGQRGLYLWGGTGTGKTFMMNMFYDKVKVQSKKRIHFHEWMIDVHSRLHQRQKGSSANTDSTADDLVEQVAADMMKEAWLLCFDEFQVTHISDAIIMKRIFSVLFELGAVVVATSNRPPKDLYLNGLNRPLFLPFIPVLEAFCHVHDIGAEVDYRMCSTRDEEDDRVYITPNGSDETKLLETKFAKICQGHVRFGVQVETQGRRIVVPRCAENSDVAWFTFKDLCDKPLGAADYLAIGQAFHTIFIADIPRLTMQERDQVRRFITLIDALYESHAKVVCTAALDPISLFHVSEEERKTSVADEIFAWDRTVSRLMEMQSATYLSNAFRSLSAEQFLGQYKLKCLSDQDFKDLWRRYDQDDNGCLDMEAVCSLPLGKGSSEMSLPEDKEPESPFKEVPAPTLVGKDDMYVHGEQVTFEEFQRYLADFSTIENMIEEHYMPMTLGMSARWPGEGFSTCFNSLNSMNHRRGSIRIDQMIGETLSSKSATHSLYCIYMSLNEFIYNII</sequence>
<dbReference type="NCBIfam" id="NF040713">
    <property type="entry name" value="ZapE"/>
    <property type="match status" value="1"/>
</dbReference>
<reference evidence="6" key="2">
    <citation type="submission" date="2024-04" db="EMBL/GenBank/DDBJ databases">
        <authorList>
            <person name="Chen Y."/>
            <person name="Shah S."/>
            <person name="Dougan E. K."/>
            <person name="Thang M."/>
            <person name="Chan C."/>
        </authorList>
    </citation>
    <scope>NUCLEOTIDE SEQUENCE [LARGE SCALE GENOMIC DNA]</scope>
</reference>
<dbReference type="PANTHER" id="PTHR12169:SF6">
    <property type="entry name" value="AFG1-LIKE ATPASE"/>
    <property type="match status" value="1"/>
</dbReference>
<gene>
    <name evidence="5" type="ORF">C1SCF055_LOCUS20017</name>
</gene>
<dbReference type="GO" id="GO:0016887">
    <property type="term" value="F:ATP hydrolysis activity"/>
    <property type="evidence" value="ECO:0007669"/>
    <property type="project" value="InterPro"/>
</dbReference>
<accession>A0A9P1CKB0</accession>
<organism evidence="5">
    <name type="scientific">Cladocopium goreaui</name>
    <dbReference type="NCBI Taxonomy" id="2562237"/>
    <lineage>
        <taxon>Eukaryota</taxon>
        <taxon>Sar</taxon>
        <taxon>Alveolata</taxon>
        <taxon>Dinophyceae</taxon>
        <taxon>Suessiales</taxon>
        <taxon>Symbiodiniaceae</taxon>
        <taxon>Cladocopium</taxon>
    </lineage>
</organism>
<evidence type="ECO:0000313" key="5">
    <source>
        <dbReference type="EMBL" id="CAI3993249.1"/>
    </source>
</evidence>
<dbReference type="PANTHER" id="PTHR12169">
    <property type="entry name" value="ATPASE N2B"/>
    <property type="match status" value="1"/>
</dbReference>
<proteinExistence type="inferred from homology"/>
<dbReference type="GO" id="GO:0005524">
    <property type="term" value="F:ATP binding"/>
    <property type="evidence" value="ECO:0007669"/>
    <property type="project" value="UniProtKB-KW"/>
</dbReference>
<dbReference type="InterPro" id="IPR011992">
    <property type="entry name" value="EF-hand-dom_pair"/>
</dbReference>
<dbReference type="AlphaFoldDB" id="A0A9P1CKB0"/>
<dbReference type="Gene3D" id="3.40.50.300">
    <property type="entry name" value="P-loop containing nucleotide triphosphate hydrolases"/>
    <property type="match status" value="1"/>
</dbReference>
<dbReference type="EMBL" id="CAMXCT020001807">
    <property type="protein sequence ID" value="CAL1146624.1"/>
    <property type="molecule type" value="Genomic_DNA"/>
</dbReference>
<dbReference type="EMBL" id="CAMXCT030001807">
    <property type="protein sequence ID" value="CAL4780561.1"/>
    <property type="molecule type" value="Genomic_DNA"/>
</dbReference>
<keyword evidence="3" id="KW-0067">ATP-binding</keyword>
<evidence type="ECO:0000256" key="2">
    <source>
        <dbReference type="ARBA" id="ARBA00022741"/>
    </source>
</evidence>
<dbReference type="InterPro" id="IPR027417">
    <property type="entry name" value="P-loop_NTPase"/>
</dbReference>
<dbReference type="GO" id="GO:0005739">
    <property type="term" value="C:mitochondrion"/>
    <property type="evidence" value="ECO:0007669"/>
    <property type="project" value="TreeGrafter"/>
</dbReference>
<evidence type="ECO:0000256" key="3">
    <source>
        <dbReference type="ARBA" id="ARBA00022840"/>
    </source>
</evidence>
<keyword evidence="8" id="KW-1185">Reference proteome</keyword>
<name>A0A9P1CKB0_9DINO</name>
<dbReference type="EMBL" id="CAMXCT010001807">
    <property type="protein sequence ID" value="CAI3993249.1"/>
    <property type="molecule type" value="Genomic_DNA"/>
</dbReference>
<comment type="caution">
    <text evidence="5">The sequence shown here is derived from an EMBL/GenBank/DDBJ whole genome shotgun (WGS) entry which is preliminary data.</text>
</comment>
<reference evidence="5" key="1">
    <citation type="submission" date="2022-10" db="EMBL/GenBank/DDBJ databases">
        <authorList>
            <person name="Chen Y."/>
            <person name="Dougan E. K."/>
            <person name="Chan C."/>
            <person name="Rhodes N."/>
            <person name="Thang M."/>
        </authorList>
    </citation>
    <scope>NUCLEOTIDE SEQUENCE</scope>
</reference>
<dbReference type="SUPFAM" id="SSF52540">
    <property type="entry name" value="P-loop containing nucleoside triphosphate hydrolases"/>
    <property type="match status" value="1"/>
</dbReference>
<dbReference type="Proteomes" id="UP001152797">
    <property type="component" value="Unassembled WGS sequence"/>
</dbReference>
<dbReference type="OrthoDB" id="548867at2759"/>
<dbReference type="InterPro" id="IPR002048">
    <property type="entry name" value="EF_hand_dom"/>
</dbReference>
<evidence type="ECO:0000256" key="1">
    <source>
        <dbReference type="ARBA" id="ARBA00010322"/>
    </source>
</evidence>
<evidence type="ECO:0000259" key="4">
    <source>
        <dbReference type="PROSITE" id="PS50222"/>
    </source>
</evidence>
<dbReference type="PROSITE" id="PS50222">
    <property type="entry name" value="EF_HAND_2"/>
    <property type="match status" value="1"/>
</dbReference>
<dbReference type="Pfam" id="PF03969">
    <property type="entry name" value="AFG1_ATPase"/>
    <property type="match status" value="1"/>
</dbReference>
<dbReference type="SUPFAM" id="SSF47473">
    <property type="entry name" value="EF-hand"/>
    <property type="match status" value="1"/>
</dbReference>
<comment type="similarity">
    <text evidence="1">Belongs to the AFG1 ATPase family.</text>
</comment>
<evidence type="ECO:0000313" key="8">
    <source>
        <dbReference type="Proteomes" id="UP001152797"/>
    </source>
</evidence>
<dbReference type="GO" id="GO:0005509">
    <property type="term" value="F:calcium ion binding"/>
    <property type="evidence" value="ECO:0007669"/>
    <property type="project" value="InterPro"/>
</dbReference>
<feature type="domain" description="EF-hand" evidence="4">
    <location>
        <begin position="481"/>
        <end position="516"/>
    </location>
</feature>